<proteinExistence type="predicted"/>
<keyword evidence="4" id="KW-1185">Reference proteome</keyword>
<dbReference type="RefSeq" id="XP_003052742.1">
    <property type="nucleotide sequence ID" value="XM_003052696.1"/>
</dbReference>
<name>C7YMY2_FUSV7</name>
<keyword evidence="2" id="KW-1133">Transmembrane helix</keyword>
<dbReference type="VEuPathDB" id="FungiDB:NECHADRAFT_78038"/>
<gene>
    <name evidence="3" type="ORF">NECHADRAFT_78038</name>
</gene>
<dbReference type="EMBL" id="GG698897">
    <property type="protein sequence ID" value="EEU47029.1"/>
    <property type="molecule type" value="Genomic_DNA"/>
</dbReference>
<organism evidence="3 4">
    <name type="scientific">Fusarium vanettenii (strain ATCC MYA-4622 / CBS 123669 / FGSC 9596 / NRRL 45880 / 77-13-4)</name>
    <name type="common">Fusarium solani subsp. pisi</name>
    <dbReference type="NCBI Taxonomy" id="660122"/>
    <lineage>
        <taxon>Eukaryota</taxon>
        <taxon>Fungi</taxon>
        <taxon>Dikarya</taxon>
        <taxon>Ascomycota</taxon>
        <taxon>Pezizomycotina</taxon>
        <taxon>Sordariomycetes</taxon>
        <taxon>Hypocreomycetidae</taxon>
        <taxon>Hypocreales</taxon>
        <taxon>Nectriaceae</taxon>
        <taxon>Fusarium</taxon>
        <taxon>Fusarium solani species complex</taxon>
        <taxon>Fusarium vanettenii</taxon>
    </lineage>
</organism>
<sequence>MPCGKFEALSSQEVPTVRIELDYGTIDSCKQFISPIYILCQVSSAAETISLETSRSRPLTTYRKIRKRLAINSKAQAAPSHLAQGTAPPLLQLQPTPSTVSITAQQTEESVRNAFSVPDSTESSPPPSPTAKSSRRNMSPEGENYLNKVPPVVRLEVWHFSKTGGNIKFPRSLADTLSKVDLPGWQVQPSNSASAEENRRDEFVPATVDFKYQPLFRGGHDTAPDDLMRSFFYQTLQPVVRDFFESIGKKEQFLTMYPLGQRTQRYAVIKYTHFVFLQALVVEPDIVAGIMQVPYAIQRFLMLTWVIASHQISNVDEHTRKLAYKRVGDLAIKAVQGRSLQDEWLALGTWLSRKAVATGVVKVVSKSRRQAAYDRSSAAFKCYQELETVLELDCKKHFKPSGESNDTSRKRILTKADLGHQDLYFSIAQMAIAFQIVPFYRKEREEYLKRFFRTTGRILCLASPFVAATACAYFWTKRRQFNELSWDWAMDKYTYWDTRYQYTIYWKNSIGMGLLSLLVLLINLAEYFALRFFNKRTDKKINDLRVTQGALVAKFCARVMKAPPDIMTATERKKAFYFLGVNFHDETPETQRRCLDAFQTDIVQR</sequence>
<protein>
    <submittedName>
        <fullName evidence="3">Uncharacterized protein</fullName>
    </submittedName>
</protein>
<keyword evidence="2" id="KW-0812">Transmembrane</keyword>
<feature type="region of interest" description="Disordered" evidence="1">
    <location>
        <begin position="106"/>
        <end position="146"/>
    </location>
</feature>
<feature type="transmembrane region" description="Helical" evidence="2">
    <location>
        <begin position="510"/>
        <end position="530"/>
    </location>
</feature>
<dbReference type="AlphaFoldDB" id="C7YMY2"/>
<dbReference type="GeneID" id="9664231"/>
<feature type="transmembrane region" description="Helical" evidence="2">
    <location>
        <begin position="452"/>
        <end position="475"/>
    </location>
</feature>
<dbReference type="InParanoid" id="C7YMY2"/>
<dbReference type="OrthoDB" id="5066611at2759"/>
<keyword evidence="2" id="KW-0472">Membrane</keyword>
<dbReference type="HOGENOM" id="CLU_451326_0_0_1"/>
<evidence type="ECO:0000313" key="3">
    <source>
        <dbReference type="EMBL" id="EEU47029.1"/>
    </source>
</evidence>
<accession>C7YMY2</accession>
<reference evidence="3 4" key="1">
    <citation type="journal article" date="2009" name="PLoS Genet.">
        <title>The genome of Nectria haematococca: contribution of supernumerary chromosomes to gene expansion.</title>
        <authorList>
            <person name="Coleman J.J."/>
            <person name="Rounsley S.D."/>
            <person name="Rodriguez-Carres M."/>
            <person name="Kuo A."/>
            <person name="Wasmann C.C."/>
            <person name="Grimwood J."/>
            <person name="Schmutz J."/>
            <person name="Taga M."/>
            <person name="White G.J."/>
            <person name="Zhou S."/>
            <person name="Schwartz D.C."/>
            <person name="Freitag M."/>
            <person name="Ma L.J."/>
            <person name="Danchin E.G."/>
            <person name="Henrissat B."/>
            <person name="Coutinho P.M."/>
            <person name="Nelson D.R."/>
            <person name="Straney D."/>
            <person name="Napoli C.A."/>
            <person name="Barker B.M."/>
            <person name="Gribskov M."/>
            <person name="Rep M."/>
            <person name="Kroken S."/>
            <person name="Molnar I."/>
            <person name="Rensing C."/>
            <person name="Kennell J.C."/>
            <person name="Zamora J."/>
            <person name="Farman M.L."/>
            <person name="Selker E.U."/>
            <person name="Salamov A."/>
            <person name="Shapiro H."/>
            <person name="Pangilinan J."/>
            <person name="Lindquist E."/>
            <person name="Lamers C."/>
            <person name="Grigoriev I.V."/>
            <person name="Geiser D.M."/>
            <person name="Covert S.F."/>
            <person name="Temporini E."/>
            <person name="Vanetten H.D."/>
        </authorList>
    </citation>
    <scope>NUCLEOTIDE SEQUENCE [LARGE SCALE GENOMIC DNA]</scope>
    <source>
        <strain evidence="4">ATCC MYA-4622 / CBS 123669 / FGSC 9596 / NRRL 45880 / 77-13-4</strain>
    </source>
</reference>
<dbReference type="Proteomes" id="UP000005206">
    <property type="component" value="Chromosome 3"/>
</dbReference>
<evidence type="ECO:0000256" key="1">
    <source>
        <dbReference type="SAM" id="MobiDB-lite"/>
    </source>
</evidence>
<evidence type="ECO:0000256" key="2">
    <source>
        <dbReference type="SAM" id="Phobius"/>
    </source>
</evidence>
<dbReference type="KEGG" id="nhe:NECHADRAFT_78038"/>
<evidence type="ECO:0000313" key="4">
    <source>
        <dbReference type="Proteomes" id="UP000005206"/>
    </source>
</evidence>